<evidence type="ECO:0000256" key="1">
    <source>
        <dbReference type="SAM" id="MobiDB-lite"/>
    </source>
</evidence>
<feature type="compositionally biased region" description="Basic residues" evidence="1">
    <location>
        <begin position="88"/>
        <end position="97"/>
    </location>
</feature>
<proteinExistence type="predicted"/>
<gene>
    <name evidence="2" type="ORF">B296_00055659</name>
</gene>
<name>A0A426XUG5_ENSVE</name>
<protein>
    <submittedName>
        <fullName evidence="2">Uncharacterized protein</fullName>
    </submittedName>
</protein>
<feature type="compositionally biased region" description="Basic and acidic residues" evidence="1">
    <location>
        <begin position="74"/>
        <end position="87"/>
    </location>
</feature>
<organism evidence="2 3">
    <name type="scientific">Ensete ventricosum</name>
    <name type="common">Abyssinian banana</name>
    <name type="synonym">Musa ensete</name>
    <dbReference type="NCBI Taxonomy" id="4639"/>
    <lineage>
        <taxon>Eukaryota</taxon>
        <taxon>Viridiplantae</taxon>
        <taxon>Streptophyta</taxon>
        <taxon>Embryophyta</taxon>
        <taxon>Tracheophyta</taxon>
        <taxon>Spermatophyta</taxon>
        <taxon>Magnoliopsida</taxon>
        <taxon>Liliopsida</taxon>
        <taxon>Zingiberales</taxon>
        <taxon>Musaceae</taxon>
        <taxon>Ensete</taxon>
    </lineage>
</organism>
<accession>A0A426XUG5</accession>
<dbReference type="Proteomes" id="UP000287651">
    <property type="component" value="Unassembled WGS sequence"/>
</dbReference>
<feature type="region of interest" description="Disordered" evidence="1">
    <location>
        <begin position="58"/>
        <end position="103"/>
    </location>
</feature>
<reference evidence="2 3" key="1">
    <citation type="journal article" date="2014" name="Agronomy (Basel)">
        <title>A Draft Genome Sequence for Ensete ventricosum, the Drought-Tolerant Tree Against Hunger.</title>
        <authorList>
            <person name="Harrison J."/>
            <person name="Moore K.A."/>
            <person name="Paszkiewicz K."/>
            <person name="Jones T."/>
            <person name="Grant M."/>
            <person name="Ambacheew D."/>
            <person name="Muzemil S."/>
            <person name="Studholme D.J."/>
        </authorList>
    </citation>
    <scope>NUCLEOTIDE SEQUENCE [LARGE SCALE GENOMIC DNA]</scope>
</reference>
<sequence>MKRRRAIAMLQEASGNSGWKSRRKQRRLDERATVVTSEGCGYKYFEEMRAAIAAAGGRGWEQKAGVTTRLGAGSERRKGDGREDRNRGGWRRKRRSRERAAAT</sequence>
<evidence type="ECO:0000313" key="2">
    <source>
        <dbReference type="EMBL" id="RRT43106.1"/>
    </source>
</evidence>
<feature type="region of interest" description="Disordered" evidence="1">
    <location>
        <begin position="1"/>
        <end position="30"/>
    </location>
</feature>
<dbReference type="AlphaFoldDB" id="A0A426XUG5"/>
<comment type="caution">
    <text evidence="2">The sequence shown here is derived from an EMBL/GenBank/DDBJ whole genome shotgun (WGS) entry which is preliminary data.</text>
</comment>
<evidence type="ECO:0000313" key="3">
    <source>
        <dbReference type="Proteomes" id="UP000287651"/>
    </source>
</evidence>
<dbReference type="EMBL" id="AMZH03017360">
    <property type="protein sequence ID" value="RRT43106.1"/>
    <property type="molecule type" value="Genomic_DNA"/>
</dbReference>